<dbReference type="InterPro" id="IPR003689">
    <property type="entry name" value="ZIP"/>
</dbReference>
<keyword evidence="4 5" id="KW-0472">Membrane</keyword>
<dbReference type="Proteomes" id="UP000008068">
    <property type="component" value="Unassembled WGS sequence"/>
</dbReference>
<dbReference type="EMBL" id="GL379820">
    <property type="protein sequence ID" value="EGT47580.1"/>
    <property type="molecule type" value="Genomic_DNA"/>
</dbReference>
<evidence type="ECO:0000256" key="1">
    <source>
        <dbReference type="ARBA" id="ARBA00004141"/>
    </source>
</evidence>
<dbReference type="HOGENOM" id="CLU_937609_0_0_1"/>
<feature type="transmembrane region" description="Helical" evidence="5">
    <location>
        <begin position="36"/>
        <end position="59"/>
    </location>
</feature>
<feature type="transmembrane region" description="Helical" evidence="5">
    <location>
        <begin position="175"/>
        <end position="193"/>
    </location>
</feature>
<accession>G0MY56</accession>
<dbReference type="AlphaFoldDB" id="G0MY56"/>
<dbReference type="eggNOG" id="KOG1558">
    <property type="taxonomic scope" value="Eukaryota"/>
</dbReference>
<sequence>MELWLLKLIMAVTLFATNFGSALLTILMVKKATSRYAAIACTIAQSLTGGLFLGLVFLLLDPEVKLAKEDLEVKHNLRLPSHITAITLAAGVFIMLILDNVEKFFAKKDPAAMNLEVEMEPLRPELHFNSESTPPPTTEPSFLKYLFFATFMSLHSIFEGFPIGYKKSTAALNAYFFPLLLHKILEAVALAFAGIKQKPLFAIIGSLTHSLMTPLGALVGTLLASEDLSIEWDVALLILIGVSTGTLMYITFETLAELKNNEEYQAFNDFLKLGLIALGFALTAGIAIIVEKLEEEDVTSAVAV</sequence>
<dbReference type="OMA" id="TITAMRC"/>
<feature type="transmembrane region" description="Helical" evidence="5">
    <location>
        <begin position="234"/>
        <end position="252"/>
    </location>
</feature>
<keyword evidence="3 5" id="KW-1133">Transmembrane helix</keyword>
<comment type="subcellular location">
    <subcellularLocation>
        <location evidence="1">Membrane</location>
        <topology evidence="1">Multi-pass membrane protein</topology>
    </subcellularLocation>
</comment>
<evidence type="ECO:0000313" key="6">
    <source>
        <dbReference type="EMBL" id="EGT47580.1"/>
    </source>
</evidence>
<feature type="transmembrane region" description="Helical" evidence="5">
    <location>
        <begin position="273"/>
        <end position="290"/>
    </location>
</feature>
<name>G0MY56_CAEBE</name>
<dbReference type="PANTHER" id="PTHR11040">
    <property type="entry name" value="ZINC/IRON TRANSPORTER"/>
    <property type="match status" value="1"/>
</dbReference>
<evidence type="ECO:0000256" key="5">
    <source>
        <dbReference type="SAM" id="Phobius"/>
    </source>
</evidence>
<evidence type="ECO:0000256" key="4">
    <source>
        <dbReference type="ARBA" id="ARBA00023136"/>
    </source>
</evidence>
<proteinExistence type="predicted"/>
<protein>
    <submittedName>
        <fullName evidence="6">Uncharacterized protein</fullName>
    </submittedName>
</protein>
<feature type="transmembrane region" description="Helical" evidence="5">
    <location>
        <begin position="200"/>
        <end position="222"/>
    </location>
</feature>
<dbReference type="OrthoDB" id="448280at2759"/>
<dbReference type="Pfam" id="PF02535">
    <property type="entry name" value="Zip"/>
    <property type="match status" value="1"/>
</dbReference>
<gene>
    <name evidence="6" type="ORF">CAEBREN_26143</name>
</gene>
<feature type="transmembrane region" description="Helical" evidence="5">
    <location>
        <begin position="145"/>
        <end position="163"/>
    </location>
</feature>
<dbReference type="STRING" id="135651.G0MY56"/>
<dbReference type="PANTHER" id="PTHR11040:SF140">
    <property type="entry name" value="ZRT (ZRT), IRT- (IRT-) LIKE PROTEIN TRANSPORTER"/>
    <property type="match status" value="1"/>
</dbReference>
<dbReference type="InParanoid" id="G0MY56"/>
<dbReference type="GO" id="GO:0005385">
    <property type="term" value="F:zinc ion transmembrane transporter activity"/>
    <property type="evidence" value="ECO:0007669"/>
    <property type="project" value="TreeGrafter"/>
</dbReference>
<evidence type="ECO:0000256" key="3">
    <source>
        <dbReference type="ARBA" id="ARBA00022989"/>
    </source>
</evidence>
<keyword evidence="2 5" id="KW-0812">Transmembrane</keyword>
<organism evidence="7">
    <name type="scientific">Caenorhabditis brenneri</name>
    <name type="common">Nematode worm</name>
    <dbReference type="NCBI Taxonomy" id="135651"/>
    <lineage>
        <taxon>Eukaryota</taxon>
        <taxon>Metazoa</taxon>
        <taxon>Ecdysozoa</taxon>
        <taxon>Nematoda</taxon>
        <taxon>Chromadorea</taxon>
        <taxon>Rhabditida</taxon>
        <taxon>Rhabditina</taxon>
        <taxon>Rhabditomorpha</taxon>
        <taxon>Rhabditoidea</taxon>
        <taxon>Rhabditidae</taxon>
        <taxon>Peloderinae</taxon>
        <taxon>Caenorhabditis</taxon>
    </lineage>
</organism>
<feature type="transmembrane region" description="Helical" evidence="5">
    <location>
        <begin position="79"/>
        <end position="98"/>
    </location>
</feature>
<dbReference type="GO" id="GO:0005886">
    <property type="term" value="C:plasma membrane"/>
    <property type="evidence" value="ECO:0007669"/>
    <property type="project" value="TreeGrafter"/>
</dbReference>
<evidence type="ECO:0000256" key="2">
    <source>
        <dbReference type="ARBA" id="ARBA00022692"/>
    </source>
</evidence>
<feature type="transmembrane region" description="Helical" evidence="5">
    <location>
        <begin position="6"/>
        <end position="29"/>
    </location>
</feature>
<reference evidence="7" key="1">
    <citation type="submission" date="2011-07" db="EMBL/GenBank/DDBJ databases">
        <authorList>
            <consortium name="Caenorhabditis brenneri Sequencing and Analysis Consortium"/>
            <person name="Wilson R.K."/>
        </authorList>
    </citation>
    <scope>NUCLEOTIDE SEQUENCE [LARGE SCALE GENOMIC DNA]</scope>
    <source>
        <strain evidence="7">PB2801</strain>
    </source>
</reference>
<keyword evidence="7" id="KW-1185">Reference proteome</keyword>
<evidence type="ECO:0000313" key="7">
    <source>
        <dbReference type="Proteomes" id="UP000008068"/>
    </source>
</evidence>